<evidence type="ECO:0000313" key="2">
    <source>
        <dbReference type="EMBL" id="KPJ05426.1"/>
    </source>
</evidence>
<gene>
    <name evidence="2" type="ORF">RR46_02062</name>
</gene>
<dbReference type="Proteomes" id="UP000053268">
    <property type="component" value="Unassembled WGS sequence"/>
</dbReference>
<keyword evidence="1" id="KW-0732">Signal</keyword>
<accession>A0A194QPM1</accession>
<reference evidence="2 3" key="1">
    <citation type="journal article" date="2015" name="Nat. Commun.">
        <title>Outbred genome sequencing and CRISPR/Cas9 gene editing in butterflies.</title>
        <authorList>
            <person name="Li X."/>
            <person name="Fan D."/>
            <person name="Zhang W."/>
            <person name="Liu G."/>
            <person name="Zhang L."/>
            <person name="Zhao L."/>
            <person name="Fang X."/>
            <person name="Chen L."/>
            <person name="Dong Y."/>
            <person name="Chen Y."/>
            <person name="Ding Y."/>
            <person name="Zhao R."/>
            <person name="Feng M."/>
            <person name="Zhu Y."/>
            <person name="Feng Y."/>
            <person name="Jiang X."/>
            <person name="Zhu D."/>
            <person name="Xiang H."/>
            <person name="Feng X."/>
            <person name="Li S."/>
            <person name="Wang J."/>
            <person name="Zhang G."/>
            <person name="Kronforst M.R."/>
            <person name="Wang W."/>
        </authorList>
    </citation>
    <scope>NUCLEOTIDE SEQUENCE [LARGE SCALE GENOMIC DNA]</scope>
    <source>
        <strain evidence="2">Ya'a_city_454_Px</strain>
        <tissue evidence="2">Whole body</tissue>
    </source>
</reference>
<name>A0A194QPM1_PAPXU</name>
<proteinExistence type="predicted"/>
<protein>
    <submittedName>
        <fullName evidence="2">Uncharacterized protein</fullName>
    </submittedName>
</protein>
<evidence type="ECO:0000256" key="1">
    <source>
        <dbReference type="SAM" id="SignalP"/>
    </source>
</evidence>
<dbReference type="AlphaFoldDB" id="A0A194QPM1"/>
<keyword evidence="3" id="KW-1185">Reference proteome</keyword>
<dbReference type="EMBL" id="KQ458714">
    <property type="protein sequence ID" value="KPJ05426.1"/>
    <property type="molecule type" value="Genomic_DNA"/>
</dbReference>
<sequence>MKWSIVVLVALVAICTADDVPPSVTFAGPAAHVSAPVKMTTCSRPEECSTACEMQCPAANVANCINGQCNCGI</sequence>
<organism evidence="2 3">
    <name type="scientific">Papilio xuthus</name>
    <name type="common">Asian swallowtail butterfly</name>
    <dbReference type="NCBI Taxonomy" id="66420"/>
    <lineage>
        <taxon>Eukaryota</taxon>
        <taxon>Metazoa</taxon>
        <taxon>Ecdysozoa</taxon>
        <taxon>Arthropoda</taxon>
        <taxon>Hexapoda</taxon>
        <taxon>Insecta</taxon>
        <taxon>Pterygota</taxon>
        <taxon>Neoptera</taxon>
        <taxon>Endopterygota</taxon>
        <taxon>Lepidoptera</taxon>
        <taxon>Glossata</taxon>
        <taxon>Ditrysia</taxon>
        <taxon>Papilionoidea</taxon>
        <taxon>Papilionidae</taxon>
        <taxon>Papilioninae</taxon>
        <taxon>Papilio</taxon>
    </lineage>
</organism>
<feature type="signal peptide" evidence="1">
    <location>
        <begin position="1"/>
        <end position="17"/>
    </location>
</feature>
<feature type="chain" id="PRO_5008264541" evidence="1">
    <location>
        <begin position="18"/>
        <end position="73"/>
    </location>
</feature>
<evidence type="ECO:0000313" key="3">
    <source>
        <dbReference type="Proteomes" id="UP000053268"/>
    </source>
</evidence>